<evidence type="ECO:0000313" key="1">
    <source>
        <dbReference type="EMBL" id="GHA38631.1"/>
    </source>
</evidence>
<accession>A0A918SH56</accession>
<evidence type="ECO:0000313" key="2">
    <source>
        <dbReference type="Proteomes" id="UP000646579"/>
    </source>
</evidence>
<keyword evidence="2" id="KW-1185">Reference proteome</keyword>
<reference evidence="1" key="1">
    <citation type="journal article" date="2014" name="Int. J. Syst. Evol. Microbiol.">
        <title>Complete genome sequence of Corynebacterium casei LMG S-19264T (=DSM 44701T), isolated from a smear-ripened cheese.</title>
        <authorList>
            <consortium name="US DOE Joint Genome Institute (JGI-PGF)"/>
            <person name="Walter F."/>
            <person name="Albersmeier A."/>
            <person name="Kalinowski J."/>
            <person name="Ruckert C."/>
        </authorList>
    </citation>
    <scope>NUCLEOTIDE SEQUENCE</scope>
    <source>
        <strain evidence="1">KCTC 32437</strain>
    </source>
</reference>
<protein>
    <submittedName>
        <fullName evidence="1">Uncharacterized protein</fullName>
    </submittedName>
</protein>
<proteinExistence type="predicted"/>
<dbReference type="AlphaFoldDB" id="A0A918SH56"/>
<dbReference type="EMBL" id="BMZE01000006">
    <property type="protein sequence ID" value="GHA38631.1"/>
    <property type="molecule type" value="Genomic_DNA"/>
</dbReference>
<reference evidence="1" key="2">
    <citation type="submission" date="2020-09" db="EMBL/GenBank/DDBJ databases">
        <authorList>
            <person name="Sun Q."/>
            <person name="Kim S."/>
        </authorList>
    </citation>
    <scope>NUCLEOTIDE SEQUENCE</scope>
    <source>
        <strain evidence="1">KCTC 32437</strain>
    </source>
</reference>
<sequence>MRASGRGIFDDGDRRALAALDMIHHAPGGCHQPRDIDHVPFGSICNAKPAQAEHRRTSAQYDGVTAGNFHD</sequence>
<name>A0A918SH56_9HYPH</name>
<gene>
    <name evidence="1" type="ORF">GCM10007989_37970</name>
</gene>
<organism evidence="1 2">
    <name type="scientific">Devosia pacifica</name>
    <dbReference type="NCBI Taxonomy" id="1335967"/>
    <lineage>
        <taxon>Bacteria</taxon>
        <taxon>Pseudomonadati</taxon>
        <taxon>Pseudomonadota</taxon>
        <taxon>Alphaproteobacteria</taxon>
        <taxon>Hyphomicrobiales</taxon>
        <taxon>Devosiaceae</taxon>
        <taxon>Devosia</taxon>
    </lineage>
</organism>
<dbReference type="Proteomes" id="UP000646579">
    <property type="component" value="Unassembled WGS sequence"/>
</dbReference>
<comment type="caution">
    <text evidence="1">The sequence shown here is derived from an EMBL/GenBank/DDBJ whole genome shotgun (WGS) entry which is preliminary data.</text>
</comment>